<protein>
    <recommendedName>
        <fullName evidence="3">YqaE/Pmp3 family membrane protein</fullName>
    </recommendedName>
</protein>
<reference evidence="2" key="1">
    <citation type="submission" date="2018-06" db="EMBL/GenBank/DDBJ databases">
        <authorList>
            <person name="Zhirakovskaya E."/>
        </authorList>
    </citation>
    <scope>NUCLEOTIDE SEQUENCE</scope>
</reference>
<keyword evidence="1" id="KW-1133">Transmembrane helix</keyword>
<gene>
    <name evidence="2" type="ORF">MNBD_ALPHA03-1536</name>
</gene>
<organism evidence="2">
    <name type="scientific">hydrothermal vent metagenome</name>
    <dbReference type="NCBI Taxonomy" id="652676"/>
    <lineage>
        <taxon>unclassified sequences</taxon>
        <taxon>metagenomes</taxon>
        <taxon>ecological metagenomes</taxon>
    </lineage>
</organism>
<keyword evidence="1" id="KW-0812">Transmembrane</keyword>
<proteinExistence type="predicted"/>
<sequence length="78" mass="8470">MIYILAVIIPPLALLMQGKIFQAIINAVFWILGLIFLLIGGFILWGITVLHAIIVINGARSDANTQKIVDAINAGKKD</sequence>
<keyword evidence="1" id="KW-0472">Membrane</keyword>
<accession>A0A3B1AWF1</accession>
<dbReference type="EMBL" id="UOFW01000055">
    <property type="protein sequence ID" value="VAX03608.1"/>
    <property type="molecule type" value="Genomic_DNA"/>
</dbReference>
<evidence type="ECO:0008006" key="3">
    <source>
        <dbReference type="Google" id="ProtNLM"/>
    </source>
</evidence>
<evidence type="ECO:0000313" key="2">
    <source>
        <dbReference type="EMBL" id="VAX03608.1"/>
    </source>
</evidence>
<feature type="transmembrane region" description="Helical" evidence="1">
    <location>
        <begin position="33"/>
        <end position="56"/>
    </location>
</feature>
<dbReference type="AlphaFoldDB" id="A0A3B1AWF1"/>
<name>A0A3B1AWF1_9ZZZZ</name>
<evidence type="ECO:0000256" key="1">
    <source>
        <dbReference type="SAM" id="Phobius"/>
    </source>
</evidence>